<dbReference type="PANTHER" id="PTHR10953">
    <property type="entry name" value="UBIQUITIN-ACTIVATING ENZYME E1"/>
    <property type="match status" value="1"/>
</dbReference>
<dbReference type="InterPro" id="IPR028077">
    <property type="entry name" value="UAE_UbL_dom"/>
</dbReference>
<dbReference type="InterPro" id="IPR035985">
    <property type="entry name" value="Ubiquitin-activating_enz"/>
</dbReference>
<evidence type="ECO:0000256" key="2">
    <source>
        <dbReference type="ARBA" id="ARBA00005673"/>
    </source>
</evidence>
<evidence type="ECO:0000256" key="9">
    <source>
        <dbReference type="SAM" id="MobiDB-lite"/>
    </source>
</evidence>
<comment type="similarity">
    <text evidence="2 8">Belongs to the ubiquitin-activating E1 family.</text>
</comment>
<keyword evidence="6 8" id="KW-0862">Zinc</keyword>
<evidence type="ECO:0000259" key="12">
    <source>
        <dbReference type="Pfam" id="PF14732"/>
    </source>
</evidence>
<dbReference type="Proteomes" id="UP001497512">
    <property type="component" value="Chromosome 8"/>
</dbReference>
<dbReference type="Gene3D" id="3.50.50.80">
    <property type="entry name" value="Ubiquitin-activating enzyme E1, inactive adenylation domain, subdomain 1"/>
    <property type="match status" value="1"/>
</dbReference>
<name>A0ABP0V0K6_9BRYO</name>
<dbReference type="PROSITE" id="PS51257">
    <property type="entry name" value="PROKAR_LIPOPROTEIN"/>
    <property type="match status" value="1"/>
</dbReference>
<dbReference type="Gene3D" id="1.10.10.520">
    <property type="entry name" value="Ubiquitin activating enzymes (Uba3). Chain: B, domain 2"/>
    <property type="match status" value="1"/>
</dbReference>
<comment type="subunit">
    <text evidence="8">Heterodimer.</text>
</comment>
<feature type="compositionally biased region" description="Basic and acidic residues" evidence="9">
    <location>
        <begin position="580"/>
        <end position="592"/>
    </location>
</feature>
<evidence type="ECO:0000256" key="7">
    <source>
        <dbReference type="ARBA" id="ARBA00022840"/>
    </source>
</evidence>
<dbReference type="InterPro" id="IPR000594">
    <property type="entry name" value="ThiF_NAD_FAD-bd"/>
</dbReference>
<dbReference type="InterPro" id="IPR019572">
    <property type="entry name" value="UBA_E1_SCCH"/>
</dbReference>
<dbReference type="PIRSF" id="PIRSF039133">
    <property type="entry name" value="SUMO_E1B"/>
    <property type="match status" value="1"/>
</dbReference>
<dbReference type="Pfam" id="PF10585">
    <property type="entry name" value="UBA_E1_SCCH"/>
    <property type="match status" value="1"/>
</dbReference>
<dbReference type="Pfam" id="PF00899">
    <property type="entry name" value="ThiF"/>
    <property type="match status" value="1"/>
</dbReference>
<proteinExistence type="inferred from homology"/>
<comment type="pathway">
    <text evidence="1 8">Protein modification; protein sumoylation.</text>
</comment>
<keyword evidence="5 8" id="KW-0833">Ubl conjugation pathway</keyword>
<evidence type="ECO:0000256" key="1">
    <source>
        <dbReference type="ARBA" id="ARBA00004718"/>
    </source>
</evidence>
<dbReference type="CDD" id="cd01489">
    <property type="entry name" value="Uba2_SUMO"/>
    <property type="match status" value="1"/>
</dbReference>
<evidence type="ECO:0000259" key="10">
    <source>
        <dbReference type="Pfam" id="PF00899"/>
    </source>
</evidence>
<reference evidence="13" key="1">
    <citation type="submission" date="2024-02" db="EMBL/GenBank/DDBJ databases">
        <authorList>
            <consortium name="ELIXIR-Norway"/>
            <consortium name="Elixir Norway"/>
        </authorList>
    </citation>
    <scope>NUCLEOTIDE SEQUENCE</scope>
</reference>
<dbReference type="InterPro" id="IPR042449">
    <property type="entry name" value="Ub-E1_IAD_1"/>
</dbReference>
<feature type="domain" description="Ubiquitin/SUMO-activating enzyme ubiquitin-like" evidence="12">
    <location>
        <begin position="450"/>
        <end position="542"/>
    </location>
</feature>
<dbReference type="SUPFAM" id="SSF69572">
    <property type="entry name" value="Activating enzymes of the ubiquitin-like proteins"/>
    <property type="match status" value="1"/>
</dbReference>
<feature type="domain" description="Ubiquitin-activating enzyme SCCH" evidence="11">
    <location>
        <begin position="318"/>
        <end position="377"/>
    </location>
</feature>
<dbReference type="InterPro" id="IPR030661">
    <property type="entry name" value="Uba2"/>
</dbReference>
<dbReference type="PANTHER" id="PTHR10953:SF5">
    <property type="entry name" value="SUMO-ACTIVATING ENZYME SUBUNIT 2"/>
    <property type="match status" value="1"/>
</dbReference>
<evidence type="ECO:0000256" key="6">
    <source>
        <dbReference type="ARBA" id="ARBA00022833"/>
    </source>
</evidence>
<evidence type="ECO:0000259" key="11">
    <source>
        <dbReference type="Pfam" id="PF10585"/>
    </source>
</evidence>
<evidence type="ECO:0000313" key="14">
    <source>
        <dbReference type="Proteomes" id="UP001497512"/>
    </source>
</evidence>
<evidence type="ECO:0000313" key="13">
    <source>
        <dbReference type="EMBL" id="CAK9234292.1"/>
    </source>
</evidence>
<evidence type="ECO:0000256" key="4">
    <source>
        <dbReference type="ARBA" id="ARBA00022741"/>
    </source>
</evidence>
<keyword evidence="7 8" id="KW-0067">ATP-binding</keyword>
<gene>
    <name evidence="13" type="ORF">CSSPTR1EN2_LOCUS22144</name>
</gene>
<dbReference type="Gene3D" id="3.10.290.20">
    <property type="entry name" value="Ubiquitin-like 2 activating enzyme e1b. Chain: B, domain 3"/>
    <property type="match status" value="1"/>
</dbReference>
<evidence type="ECO:0000256" key="8">
    <source>
        <dbReference type="PIRNR" id="PIRNR039133"/>
    </source>
</evidence>
<feature type="domain" description="THIF-type NAD/FAD binding fold" evidence="10">
    <location>
        <begin position="5"/>
        <end position="440"/>
    </location>
</feature>
<organism evidence="13 14">
    <name type="scientific">Sphagnum troendelagicum</name>
    <dbReference type="NCBI Taxonomy" id="128251"/>
    <lineage>
        <taxon>Eukaryota</taxon>
        <taxon>Viridiplantae</taxon>
        <taxon>Streptophyta</taxon>
        <taxon>Embryophyta</taxon>
        <taxon>Bryophyta</taxon>
        <taxon>Sphagnophytina</taxon>
        <taxon>Sphagnopsida</taxon>
        <taxon>Sphagnales</taxon>
        <taxon>Sphagnaceae</taxon>
        <taxon>Sphagnum</taxon>
    </lineage>
</organism>
<dbReference type="Pfam" id="PF14732">
    <property type="entry name" value="UAE_UbL"/>
    <property type="match status" value="1"/>
</dbReference>
<keyword evidence="14" id="KW-1185">Reference proteome</keyword>
<sequence length="656" mass="73346">MGSEEDRIAIEKEKVLMVGAGGIGCELLKTLVLTGFKHIHLIDMDTIEVSNLNRQFLFRKSHVGQSKAKVAREAVLKFRPGVDIVAHHGNVKNTEFDIDFFKQFSVVLNGLDNLEARRHVNRLCLAAGVPLVESGTTGYLGQVTVHIKGKTECYECQPKPAPKSYPVCTITSTPSKLIHCIVWAKELALAKLFGDKSQVSDLDVRTSVEGKSITSEVENDDVKFFELRSGESFRQFAARVFDRIFGYNIEIALQNEETWKARRQPDPLYLDKILPNQQEEEGSAAEENGNVVEIEQHPSVSAMATLGLKNPQKIWDVQENARVFLESIQLFFKRRSKDIGKLVFDKDDQLAVEFVTAAANLRAHSFGIPMQSLFEAKGMAGNIIHAIATTNACIAGLIVLEALKLLTNQTEQCRMTYCVEHPTRKMLLVPVEPAEPNSHCYVCSETPLVLEVNTVTATMRDVIEKVLKRKLGVDSPVIMQGSSLLYETGDDLEDDMAAHYASLLNKSLASYPTPITTGVVLTVEDYHQDFRCSLHVKHRETFDEETEPDGILVTGDIASVINAEQPTLQPKTPAADDEDLFNKEENGHGDDKKDDDDDLVMFTPETTAGTKRKLEEDENLLKEKLKNHHLLADFGRRSMSVVVFTSWPVHREKDRL</sequence>
<dbReference type="EMBL" id="OZ019900">
    <property type="protein sequence ID" value="CAK9234292.1"/>
    <property type="molecule type" value="Genomic_DNA"/>
</dbReference>
<evidence type="ECO:0000256" key="5">
    <source>
        <dbReference type="ARBA" id="ARBA00022786"/>
    </source>
</evidence>
<feature type="region of interest" description="Disordered" evidence="9">
    <location>
        <begin position="564"/>
        <end position="599"/>
    </location>
</feature>
<evidence type="ECO:0000256" key="3">
    <source>
        <dbReference type="ARBA" id="ARBA00022723"/>
    </source>
</evidence>
<accession>A0ABP0V0K6</accession>
<keyword evidence="3 8" id="KW-0479">Metal-binding</keyword>
<dbReference type="InterPro" id="IPR023318">
    <property type="entry name" value="Ub_act_enz_dom_a_sf"/>
</dbReference>
<dbReference type="InterPro" id="IPR045886">
    <property type="entry name" value="ThiF/MoeB/HesA"/>
</dbReference>
<keyword evidence="4 8" id="KW-0547">Nucleotide-binding</keyword>
<protein>
    <recommendedName>
        <fullName evidence="8">SUMO-activating enzyme subunit</fullName>
    </recommendedName>
</protein>